<dbReference type="PANTHER" id="PTHR24253">
    <property type="entry name" value="TRANSMEMBRANE PROTEASE SERINE"/>
    <property type="match status" value="1"/>
</dbReference>
<dbReference type="EMBL" id="JASNUQ010000002">
    <property type="protein sequence ID" value="MDK4289506.1"/>
    <property type="molecule type" value="Genomic_DNA"/>
</dbReference>
<keyword evidence="1" id="KW-1015">Disulfide bond</keyword>
<dbReference type="PROSITE" id="PS00134">
    <property type="entry name" value="TRYPSIN_HIS"/>
    <property type="match status" value="1"/>
</dbReference>
<comment type="caution">
    <text evidence="4">The sequence shown here is derived from an EMBL/GenBank/DDBJ whole genome shotgun (WGS) entry which is preliminary data.</text>
</comment>
<evidence type="ECO:0000256" key="1">
    <source>
        <dbReference type="ARBA" id="ARBA00023157"/>
    </source>
</evidence>
<dbReference type="InterPro" id="IPR043504">
    <property type="entry name" value="Peptidase_S1_PA_chymotrypsin"/>
</dbReference>
<dbReference type="SUPFAM" id="SSF50494">
    <property type="entry name" value="Trypsin-like serine proteases"/>
    <property type="match status" value="1"/>
</dbReference>
<protein>
    <submittedName>
        <fullName evidence="4">Trypsin-like serine protease</fullName>
        <ecNumber evidence="4">3.4.21.-</ecNumber>
    </submittedName>
</protein>
<keyword evidence="5" id="KW-1185">Reference proteome</keyword>
<proteinExistence type="predicted"/>
<dbReference type="RefSeq" id="WP_239264878.1">
    <property type="nucleotide sequence ID" value="NZ_JAKRDN010000008.1"/>
</dbReference>
<dbReference type="Proteomes" id="UP001239759">
    <property type="component" value="Unassembled WGS sequence"/>
</dbReference>
<keyword evidence="2" id="KW-0732">Signal</keyword>
<feature type="domain" description="Peptidase S1" evidence="3">
    <location>
        <begin position="14"/>
        <end position="239"/>
    </location>
</feature>
<accession>A0ABT7FU48</accession>
<dbReference type="Gene3D" id="2.40.10.10">
    <property type="entry name" value="Trypsin-like serine proteases"/>
    <property type="match status" value="1"/>
</dbReference>
<keyword evidence="4" id="KW-0378">Hydrolase</keyword>
<dbReference type="InterPro" id="IPR009003">
    <property type="entry name" value="Peptidase_S1_PA"/>
</dbReference>
<dbReference type="InterPro" id="IPR001314">
    <property type="entry name" value="Peptidase_S1A"/>
</dbReference>
<dbReference type="InterPro" id="IPR018114">
    <property type="entry name" value="TRYPSIN_HIS"/>
</dbReference>
<gene>
    <name evidence="4" type="ORF">QPX23_01980</name>
</gene>
<dbReference type="PANTHER" id="PTHR24253:SF153">
    <property type="entry name" value="SERINE PROTEASE HEPSIN"/>
    <property type="match status" value="1"/>
</dbReference>
<reference evidence="4 5" key="1">
    <citation type="submission" date="2023-05" db="EMBL/GenBank/DDBJ databases">
        <title>Metabolic capabilities are highly conserved among human nasal-associated Corynebacterium species in pangenomic analyses.</title>
        <authorList>
            <person name="Tran T.H."/>
            <person name="Roberts A.Q."/>
            <person name="Escapa I.F."/>
            <person name="Gao W."/>
            <person name="Conlan S."/>
            <person name="Kong H."/>
            <person name="Segre J.A."/>
            <person name="Kelly M.S."/>
            <person name="Lemon K.P."/>
        </authorList>
    </citation>
    <scope>NUCLEOTIDE SEQUENCE [LARGE SCALE GENOMIC DNA]</scope>
    <source>
        <strain evidence="4 5">KPL3772</strain>
    </source>
</reference>
<organism evidence="4 5">
    <name type="scientific">Corynebacterium pseudodiphtheriticum</name>
    <dbReference type="NCBI Taxonomy" id="37637"/>
    <lineage>
        <taxon>Bacteria</taxon>
        <taxon>Bacillati</taxon>
        <taxon>Actinomycetota</taxon>
        <taxon>Actinomycetes</taxon>
        <taxon>Mycobacteriales</taxon>
        <taxon>Corynebacteriaceae</taxon>
        <taxon>Corynebacterium</taxon>
    </lineage>
</organism>
<dbReference type="PROSITE" id="PS50240">
    <property type="entry name" value="TRYPSIN_DOM"/>
    <property type="match status" value="1"/>
</dbReference>
<evidence type="ECO:0000313" key="5">
    <source>
        <dbReference type="Proteomes" id="UP001239759"/>
    </source>
</evidence>
<dbReference type="SMART" id="SM00020">
    <property type="entry name" value="Tryp_SPc"/>
    <property type="match status" value="1"/>
</dbReference>
<evidence type="ECO:0000259" key="3">
    <source>
        <dbReference type="PROSITE" id="PS50240"/>
    </source>
</evidence>
<sequence length="243" mass="26145">MRNGILLALSSLLAVGALPSLPSAQASETSLVMSSFSTSSEDAEKEDIIGKVTTLNIPSYGIDNFCTGYLLNEKWMITAAHCFASGLPLKNYIAKNSETESAPKEIYFKADIDVALVEMQEEFNVTDCASLPPHPPQEGEEVTVYSGKEGKGLPFTVQSVNHLASNPSINIQTHPMLSLSPTPSGRLTQSGESGAPLFSVRDGEKEYLQGIISGISTQQELSLAEDVFRIRDFINKHAGECSS</sequence>
<dbReference type="PRINTS" id="PR00722">
    <property type="entry name" value="CHYMOTRYPSIN"/>
</dbReference>
<evidence type="ECO:0000313" key="4">
    <source>
        <dbReference type="EMBL" id="MDK4289506.1"/>
    </source>
</evidence>
<feature type="signal peptide" evidence="2">
    <location>
        <begin position="1"/>
        <end position="26"/>
    </location>
</feature>
<dbReference type="GO" id="GO:0016787">
    <property type="term" value="F:hydrolase activity"/>
    <property type="evidence" value="ECO:0007669"/>
    <property type="project" value="UniProtKB-KW"/>
</dbReference>
<dbReference type="EC" id="3.4.21.-" evidence="4"/>
<feature type="chain" id="PRO_5047334815" evidence="2">
    <location>
        <begin position="27"/>
        <end position="243"/>
    </location>
</feature>
<dbReference type="Pfam" id="PF00089">
    <property type="entry name" value="Trypsin"/>
    <property type="match status" value="1"/>
</dbReference>
<name>A0ABT7FU48_9CORY</name>
<evidence type="ECO:0000256" key="2">
    <source>
        <dbReference type="SAM" id="SignalP"/>
    </source>
</evidence>
<dbReference type="InterPro" id="IPR001254">
    <property type="entry name" value="Trypsin_dom"/>
</dbReference>